<name>A0A9P5P560_9AGAR</name>
<evidence type="ECO:0000256" key="2">
    <source>
        <dbReference type="ARBA" id="ARBA00022679"/>
    </source>
</evidence>
<reference evidence="5" key="1">
    <citation type="submission" date="2020-11" db="EMBL/GenBank/DDBJ databases">
        <authorList>
            <consortium name="DOE Joint Genome Institute"/>
            <person name="Ahrendt S."/>
            <person name="Riley R."/>
            <person name="Andreopoulos W."/>
            <person name="Labutti K."/>
            <person name="Pangilinan J."/>
            <person name="Ruiz-Duenas F.J."/>
            <person name="Barrasa J.M."/>
            <person name="Sanchez-Garcia M."/>
            <person name="Camarero S."/>
            <person name="Miyauchi S."/>
            <person name="Serrano A."/>
            <person name="Linde D."/>
            <person name="Babiker R."/>
            <person name="Drula E."/>
            <person name="Ayuso-Fernandez I."/>
            <person name="Pacheco R."/>
            <person name="Padilla G."/>
            <person name="Ferreira P."/>
            <person name="Barriuso J."/>
            <person name="Kellner H."/>
            <person name="Castanera R."/>
            <person name="Alfaro M."/>
            <person name="Ramirez L."/>
            <person name="Pisabarro A.G."/>
            <person name="Kuo A."/>
            <person name="Tritt A."/>
            <person name="Lipzen A."/>
            <person name="He G."/>
            <person name="Yan M."/>
            <person name="Ng V."/>
            <person name="Cullen D."/>
            <person name="Martin F."/>
            <person name="Rosso M.-N."/>
            <person name="Henrissat B."/>
            <person name="Hibbett D."/>
            <person name="Martinez A.T."/>
            <person name="Grigoriev I.V."/>
        </authorList>
    </citation>
    <scope>NUCLEOTIDE SEQUENCE</scope>
    <source>
        <strain evidence="5">AH 40177</strain>
    </source>
</reference>
<evidence type="ECO:0000313" key="5">
    <source>
        <dbReference type="EMBL" id="KAF9028861.1"/>
    </source>
</evidence>
<keyword evidence="6" id="KW-1185">Reference proteome</keyword>
<dbReference type="PROSITE" id="PS01184">
    <property type="entry name" value="UBIE_2"/>
    <property type="match status" value="1"/>
</dbReference>
<keyword evidence="2" id="KW-0808">Transferase</keyword>
<dbReference type="OrthoDB" id="2013972at2759"/>
<dbReference type="EMBL" id="JADNRY010000723">
    <property type="protein sequence ID" value="KAF9028861.1"/>
    <property type="molecule type" value="Genomic_DNA"/>
</dbReference>
<protein>
    <recommendedName>
        <fullName evidence="4">Methyltransferase domain-containing protein</fullName>
    </recommendedName>
</protein>
<dbReference type="Gene3D" id="3.40.50.150">
    <property type="entry name" value="Vaccinia Virus protein VP39"/>
    <property type="match status" value="1"/>
</dbReference>
<evidence type="ECO:0000256" key="1">
    <source>
        <dbReference type="ARBA" id="ARBA00022603"/>
    </source>
</evidence>
<dbReference type="SUPFAM" id="SSF53335">
    <property type="entry name" value="S-adenosyl-L-methionine-dependent methyltransferases"/>
    <property type="match status" value="1"/>
</dbReference>
<dbReference type="CDD" id="cd02440">
    <property type="entry name" value="AdoMet_MTases"/>
    <property type="match status" value="1"/>
</dbReference>
<dbReference type="PANTHER" id="PTHR43591">
    <property type="entry name" value="METHYLTRANSFERASE"/>
    <property type="match status" value="1"/>
</dbReference>
<feature type="domain" description="Methyltransferase" evidence="4">
    <location>
        <begin position="56"/>
        <end position="147"/>
    </location>
</feature>
<sequence length="225" mass="24952">MAGNSQKHSFVSQYFLPSTEDERKRLDWQNRYMTKVVFDGKLICVPTTLNPGDELLETGTGTGIWLLDVARDAHPKVSLTGIDINRHLFPTEYPHNIAFAIHTVTNLPDSWSDRFKVANQRLLAGALTSEQWGTALSELYRVLKPGGWVQLLETGPETTAYSGPNTKLFIDAFIALYASKGLALDIHETILAQAGFVNVQKRTIAQGCYGLYTTGETSLAYDRAV</sequence>
<dbReference type="InterPro" id="IPR041698">
    <property type="entry name" value="Methyltransf_25"/>
</dbReference>
<keyword evidence="3" id="KW-0949">S-adenosyl-L-methionine</keyword>
<comment type="caution">
    <text evidence="5">The sequence shown here is derived from an EMBL/GenBank/DDBJ whole genome shotgun (WGS) entry which is preliminary data.</text>
</comment>
<keyword evidence="1" id="KW-0489">Methyltransferase</keyword>
<dbReference type="Proteomes" id="UP000772434">
    <property type="component" value="Unassembled WGS sequence"/>
</dbReference>
<dbReference type="GO" id="GO:0008168">
    <property type="term" value="F:methyltransferase activity"/>
    <property type="evidence" value="ECO:0007669"/>
    <property type="project" value="UniProtKB-KW"/>
</dbReference>
<evidence type="ECO:0000256" key="3">
    <source>
        <dbReference type="ARBA" id="ARBA00022691"/>
    </source>
</evidence>
<accession>A0A9P5P560</accession>
<dbReference type="InterPro" id="IPR029063">
    <property type="entry name" value="SAM-dependent_MTases_sf"/>
</dbReference>
<evidence type="ECO:0000259" key="4">
    <source>
        <dbReference type="Pfam" id="PF13649"/>
    </source>
</evidence>
<dbReference type="Pfam" id="PF13649">
    <property type="entry name" value="Methyltransf_25"/>
    <property type="match status" value="1"/>
</dbReference>
<dbReference type="InterPro" id="IPR023576">
    <property type="entry name" value="UbiE/COQ5_MeTrFase_CS"/>
</dbReference>
<evidence type="ECO:0000313" key="6">
    <source>
        <dbReference type="Proteomes" id="UP000772434"/>
    </source>
</evidence>
<dbReference type="AlphaFoldDB" id="A0A9P5P560"/>
<dbReference type="GO" id="GO:0032259">
    <property type="term" value="P:methylation"/>
    <property type="evidence" value="ECO:0007669"/>
    <property type="project" value="UniProtKB-KW"/>
</dbReference>
<gene>
    <name evidence="5" type="ORF">BDP27DRAFT_1375682</name>
</gene>
<proteinExistence type="predicted"/>
<organism evidence="5 6">
    <name type="scientific">Rhodocollybia butyracea</name>
    <dbReference type="NCBI Taxonomy" id="206335"/>
    <lineage>
        <taxon>Eukaryota</taxon>
        <taxon>Fungi</taxon>
        <taxon>Dikarya</taxon>
        <taxon>Basidiomycota</taxon>
        <taxon>Agaricomycotina</taxon>
        <taxon>Agaricomycetes</taxon>
        <taxon>Agaricomycetidae</taxon>
        <taxon>Agaricales</taxon>
        <taxon>Marasmiineae</taxon>
        <taxon>Omphalotaceae</taxon>
        <taxon>Rhodocollybia</taxon>
    </lineage>
</organism>